<accession>A0AAV6IQH6</accession>
<gene>
    <name evidence="2" type="ORF">RHGRI_025813</name>
</gene>
<organism evidence="2 3">
    <name type="scientific">Rhododendron griersonianum</name>
    <dbReference type="NCBI Taxonomy" id="479676"/>
    <lineage>
        <taxon>Eukaryota</taxon>
        <taxon>Viridiplantae</taxon>
        <taxon>Streptophyta</taxon>
        <taxon>Embryophyta</taxon>
        <taxon>Tracheophyta</taxon>
        <taxon>Spermatophyta</taxon>
        <taxon>Magnoliopsida</taxon>
        <taxon>eudicotyledons</taxon>
        <taxon>Gunneridae</taxon>
        <taxon>Pentapetalae</taxon>
        <taxon>asterids</taxon>
        <taxon>Ericales</taxon>
        <taxon>Ericaceae</taxon>
        <taxon>Ericoideae</taxon>
        <taxon>Rhodoreae</taxon>
        <taxon>Rhododendron</taxon>
    </lineage>
</organism>
<keyword evidence="1" id="KW-0472">Membrane</keyword>
<evidence type="ECO:0000256" key="1">
    <source>
        <dbReference type="SAM" id="Phobius"/>
    </source>
</evidence>
<evidence type="ECO:0000313" key="3">
    <source>
        <dbReference type="Proteomes" id="UP000823749"/>
    </source>
</evidence>
<keyword evidence="1" id="KW-1133">Transmembrane helix</keyword>
<keyword evidence="1" id="KW-0812">Transmembrane</keyword>
<protein>
    <submittedName>
        <fullName evidence="2">Uncharacterized protein</fullName>
    </submittedName>
</protein>
<dbReference type="Proteomes" id="UP000823749">
    <property type="component" value="Chromosome 9"/>
</dbReference>
<name>A0AAV6IQH6_9ERIC</name>
<reference evidence="2" key="1">
    <citation type="submission" date="2020-08" db="EMBL/GenBank/DDBJ databases">
        <title>Plant Genome Project.</title>
        <authorList>
            <person name="Zhang R.-G."/>
        </authorList>
    </citation>
    <scope>NUCLEOTIDE SEQUENCE</scope>
    <source>
        <strain evidence="2">WSP0</strain>
        <tissue evidence="2">Leaf</tissue>
    </source>
</reference>
<keyword evidence="3" id="KW-1185">Reference proteome</keyword>
<dbReference type="EMBL" id="JACTNZ010000009">
    <property type="protein sequence ID" value="KAG5530986.1"/>
    <property type="molecule type" value="Genomic_DNA"/>
</dbReference>
<comment type="caution">
    <text evidence="2">The sequence shown here is derived from an EMBL/GenBank/DDBJ whole genome shotgun (WGS) entry which is preliminary data.</text>
</comment>
<sequence>MRDWFENVMELRRINTKRLLQWHRNETLQIQREKMGCCNFIVLVLSMMAVGGPLSLISTPLLKGFCIPGRGSGCFSMCSASSAAEAGRVVASRGNRIAK</sequence>
<dbReference type="AlphaFoldDB" id="A0AAV6IQH6"/>
<feature type="transmembrane region" description="Helical" evidence="1">
    <location>
        <begin position="40"/>
        <end position="62"/>
    </location>
</feature>
<proteinExistence type="predicted"/>
<evidence type="ECO:0000313" key="2">
    <source>
        <dbReference type="EMBL" id="KAG5530986.1"/>
    </source>
</evidence>